<keyword evidence="2" id="KW-1185">Reference proteome</keyword>
<dbReference type="OrthoDB" id="6156608at2759"/>
<evidence type="ECO:0000313" key="2">
    <source>
        <dbReference type="Proteomes" id="UP000596742"/>
    </source>
</evidence>
<comment type="caution">
    <text evidence="1">The sequence shown here is derived from an EMBL/GenBank/DDBJ whole genome shotgun (WGS) entry which is preliminary data.</text>
</comment>
<sequence length="345" mass="38761">MYVELLIPDILVKFVVDTGATLTLVSNKVYDLIPDLYRPHLNATKSQIKSACGNYLNLREGQTLPTNDVLVEASENKGKDYILTARSLVKSNDSIPVRLMNVENEAKTIFPGTTIAQMCEISHVAKSLPSQNDGQNKKGLRSDLHDLLNRTSDKLSRSEKQKVKSLVQEYESLFAETDSDLGKTSLVKHEIETGNARPFKEPPRRTPFHLSKVVNDNIDKMLENKSKTSSDCHKTEESQVKIVTSQMPDHDTDWTLTDKQSNDPDLKLVKQWLTDGQRPQYNEVSGLQADVRAYVAGCDKCAMRKTPTKKKRAPMAIVETSSPMERLATDILRNFRKLKMAIGIS</sequence>
<protein>
    <recommendedName>
        <fullName evidence="3">Peptidase A2 domain-containing protein</fullName>
    </recommendedName>
</protein>
<reference evidence="1" key="1">
    <citation type="submission" date="2018-11" db="EMBL/GenBank/DDBJ databases">
        <authorList>
            <person name="Alioto T."/>
            <person name="Alioto T."/>
        </authorList>
    </citation>
    <scope>NUCLEOTIDE SEQUENCE</scope>
</reference>
<accession>A0A8B6BJK8</accession>
<proteinExistence type="predicted"/>
<evidence type="ECO:0008006" key="3">
    <source>
        <dbReference type="Google" id="ProtNLM"/>
    </source>
</evidence>
<name>A0A8B6BJK8_MYTGA</name>
<dbReference type="Proteomes" id="UP000596742">
    <property type="component" value="Unassembled WGS sequence"/>
</dbReference>
<dbReference type="EMBL" id="UYJE01000205">
    <property type="protein sequence ID" value="VDH91114.1"/>
    <property type="molecule type" value="Genomic_DNA"/>
</dbReference>
<gene>
    <name evidence="1" type="ORF">MGAL_10B015782</name>
</gene>
<dbReference type="AlphaFoldDB" id="A0A8B6BJK8"/>
<evidence type="ECO:0000313" key="1">
    <source>
        <dbReference type="EMBL" id="VDH91114.1"/>
    </source>
</evidence>
<organism evidence="1 2">
    <name type="scientific">Mytilus galloprovincialis</name>
    <name type="common">Mediterranean mussel</name>
    <dbReference type="NCBI Taxonomy" id="29158"/>
    <lineage>
        <taxon>Eukaryota</taxon>
        <taxon>Metazoa</taxon>
        <taxon>Spiralia</taxon>
        <taxon>Lophotrochozoa</taxon>
        <taxon>Mollusca</taxon>
        <taxon>Bivalvia</taxon>
        <taxon>Autobranchia</taxon>
        <taxon>Pteriomorphia</taxon>
        <taxon>Mytilida</taxon>
        <taxon>Mytiloidea</taxon>
        <taxon>Mytilidae</taxon>
        <taxon>Mytilinae</taxon>
        <taxon>Mytilus</taxon>
    </lineage>
</organism>